<accession>A0ACB5RCD6</accession>
<keyword evidence="2" id="KW-1185">Reference proteome</keyword>
<name>A0ACB5RCD6_9CLOT</name>
<evidence type="ECO:0000313" key="1">
    <source>
        <dbReference type="EMBL" id="GKX66376.1"/>
    </source>
</evidence>
<dbReference type="Proteomes" id="UP001058074">
    <property type="component" value="Unassembled WGS sequence"/>
</dbReference>
<evidence type="ECO:0000313" key="2">
    <source>
        <dbReference type="Proteomes" id="UP001058074"/>
    </source>
</evidence>
<protein>
    <submittedName>
        <fullName evidence="1">Uncharacterized protein</fullName>
    </submittedName>
</protein>
<proteinExistence type="predicted"/>
<organism evidence="1 2">
    <name type="scientific">Inconstantimicrobium mannanitabidum</name>
    <dbReference type="NCBI Taxonomy" id="1604901"/>
    <lineage>
        <taxon>Bacteria</taxon>
        <taxon>Bacillati</taxon>
        <taxon>Bacillota</taxon>
        <taxon>Clostridia</taxon>
        <taxon>Eubacteriales</taxon>
        <taxon>Clostridiaceae</taxon>
        <taxon>Inconstantimicrobium</taxon>
    </lineage>
</organism>
<comment type="caution">
    <text evidence="1">The sequence shown here is derived from an EMBL/GenBank/DDBJ whole genome shotgun (WGS) entry which is preliminary data.</text>
</comment>
<reference evidence="1" key="1">
    <citation type="journal article" date="2025" name="Int. J. Syst. Evol. Microbiol.">
        <title>Inconstantimicrobium mannanitabidum sp. nov., a novel member of the family Clostridiaceae isolated from anoxic soil under the treatment of reductive soil disinfestation.</title>
        <authorList>
            <person name="Ueki A."/>
            <person name="Tonouchi A."/>
            <person name="Honma S."/>
            <person name="Kaku N."/>
            <person name="Ueki K."/>
        </authorList>
    </citation>
    <scope>NUCLEOTIDE SEQUENCE</scope>
    <source>
        <strain evidence="1">TW13</strain>
    </source>
</reference>
<gene>
    <name evidence="1" type="ORF">rsdtw13_16340</name>
</gene>
<sequence>MATWITHMMIVDNLFKKGINLDERGFAVGNIAPDCNVENEDWSEFTPPREVTHWMNGKSKLTADYESFFDEYIKDKEFDSNEHISFLLGYYSHLITDVEFQKFVRDDERVKNIFNRVKSKENLYREIRGYSEDSDTLKKVFGKQNIFNDIYVQEFNYLKANPNSKYNTILNRITDFPDYLDYLPKGAIARKIIIAKDNLDVKQQRDEYIFFSEHEFKEFVEKTSSLIYKLISDKVPVNYR</sequence>
<dbReference type="EMBL" id="BROD01000001">
    <property type="protein sequence ID" value="GKX66376.1"/>
    <property type="molecule type" value="Genomic_DNA"/>
</dbReference>